<dbReference type="SUPFAM" id="SSF54236">
    <property type="entry name" value="Ubiquitin-like"/>
    <property type="match status" value="2"/>
</dbReference>
<dbReference type="InterPro" id="IPR036770">
    <property type="entry name" value="Ankyrin_rpt-contain_sf"/>
</dbReference>
<evidence type="ECO:0000313" key="1">
    <source>
        <dbReference type="Proteomes" id="UP000095280"/>
    </source>
</evidence>
<dbReference type="InterPro" id="IPR000626">
    <property type="entry name" value="Ubiquitin-like_dom"/>
</dbReference>
<name>A0A1I8GPE4_9PLAT</name>
<keyword evidence="1" id="KW-1185">Reference proteome</keyword>
<organism evidence="1 2">
    <name type="scientific">Macrostomum lignano</name>
    <dbReference type="NCBI Taxonomy" id="282301"/>
    <lineage>
        <taxon>Eukaryota</taxon>
        <taxon>Metazoa</taxon>
        <taxon>Spiralia</taxon>
        <taxon>Lophotrochozoa</taxon>
        <taxon>Platyhelminthes</taxon>
        <taxon>Rhabditophora</taxon>
        <taxon>Macrostomorpha</taxon>
        <taxon>Macrostomida</taxon>
        <taxon>Macrostomidae</taxon>
        <taxon>Macrostomum</taxon>
    </lineage>
</organism>
<accession>A0A1I8GPE4</accession>
<dbReference type="SUPFAM" id="SSF48403">
    <property type="entry name" value="Ankyrin repeat"/>
    <property type="match status" value="1"/>
</dbReference>
<dbReference type="InterPro" id="IPR029071">
    <property type="entry name" value="Ubiquitin-like_domsf"/>
</dbReference>
<dbReference type="Gene3D" id="3.10.20.90">
    <property type="entry name" value="Phosphatidylinositol 3-kinase Catalytic Subunit, Chain A, domain 1"/>
    <property type="match status" value="1"/>
</dbReference>
<dbReference type="PANTHER" id="PTHR46885:SF1">
    <property type="entry name" value="PROTEIN ANKUB1"/>
    <property type="match status" value="1"/>
</dbReference>
<dbReference type="PANTHER" id="PTHR46885">
    <property type="entry name" value="PROTEIN ANKUB1"/>
    <property type="match status" value="1"/>
</dbReference>
<evidence type="ECO:0000313" key="2">
    <source>
        <dbReference type="WBParaSite" id="maker-uti_cns_0002514-snap-gene-0.15-mRNA-1"/>
    </source>
</evidence>
<proteinExistence type="predicted"/>
<dbReference type="PROSITE" id="PS50053">
    <property type="entry name" value="UBIQUITIN_2"/>
    <property type="match status" value="2"/>
</dbReference>
<dbReference type="AlphaFoldDB" id="A0A1I8GPE4"/>
<dbReference type="Gene3D" id="1.25.40.20">
    <property type="entry name" value="Ankyrin repeat-containing domain"/>
    <property type="match status" value="1"/>
</dbReference>
<sequence length="644" mass="71899">MSSSSEQRPPSSGSGRDTLADSTCYNCVGERKRMRVFICHENGRSSLDLPEGKTVADIKQIIKDRFKIRVDQVQLGDINFERNTLVLSYAGAELDDRWILSDMGIRPGATLRAYVKEETDPVLYLRVGYSEELMPILDRIKLLNYTVASLRGMASRRTGLPVGVFRLTTSSGAEMYDCHTMEDYSVRPGDTIRVETWDGWTDLLKLASLGFTSHVLELVNRTDDALAKFQMKVALYMAAHFGQVELSTTLTRQCGIRCDEAVGAHPLKQWCSAERHPDLKKSPIHEAVESGQLSVLRGFVHHNVCSIMVRDGAGLQPLNLALRQKQKSCASFLLTKQWSRIPYSNSTVPLAIFARMKNWSDKAKDKVSVLQGQDKSSLKKKQLREFPLVGQGVYIDGYSRQLLNSNPKAPVMKHESSVSRAVESYYARHLGDPESHFKSAIKSLKIPKQKNKWAKMAGNKPPDGAEEPAGERLPPLGRDRQQLQSRPSSAKSATATAQQQQTVGAGPEINPQPQQKQQQQQQQPKPGKQNASASLLAKAKGNDGSIPLPIQSIDDTPRPFLHLKRGEVNEVKQVLDLYHKHRGVPSREYAIQCLSAAQNFKEKPWLHQVRLAMTFTETGVRKMTSRNSHSLLGQQIASAELQKQ</sequence>
<reference evidence="2" key="1">
    <citation type="submission" date="2016-11" db="UniProtKB">
        <authorList>
            <consortium name="WormBaseParasite"/>
        </authorList>
    </citation>
    <scope>IDENTIFICATION</scope>
</reference>
<protein>
    <submittedName>
        <fullName evidence="2">Ubiquitin-like domain-containing protein</fullName>
    </submittedName>
</protein>
<dbReference type="Proteomes" id="UP000095280">
    <property type="component" value="Unplaced"/>
</dbReference>
<dbReference type="OrthoDB" id="8856820at2759"/>
<dbReference type="InterPro" id="IPR042788">
    <property type="entry name" value="ANKUB1"/>
</dbReference>
<dbReference type="WBParaSite" id="maker-uti_cns_0002514-snap-gene-0.15-mRNA-1">
    <property type="protein sequence ID" value="maker-uti_cns_0002514-snap-gene-0.15-mRNA-1"/>
    <property type="gene ID" value="maker-uti_cns_0002514-snap-gene-0.15"/>
</dbReference>